<dbReference type="InterPro" id="IPR040344">
    <property type="entry name" value="At3g17950-like"/>
</dbReference>
<dbReference type="EMBL" id="JAHRHJ020000001">
    <property type="protein sequence ID" value="KAH9329607.1"/>
    <property type="molecule type" value="Genomic_DNA"/>
</dbReference>
<dbReference type="PANTHER" id="PTHR33544">
    <property type="entry name" value="DUF4005 DOMAIN-CONTAINING PROTEIN-RELATED"/>
    <property type="match status" value="1"/>
</dbReference>
<organism evidence="1 2">
    <name type="scientific">Taxus chinensis</name>
    <name type="common">Chinese yew</name>
    <name type="synonym">Taxus wallichiana var. chinensis</name>
    <dbReference type="NCBI Taxonomy" id="29808"/>
    <lineage>
        <taxon>Eukaryota</taxon>
        <taxon>Viridiplantae</taxon>
        <taxon>Streptophyta</taxon>
        <taxon>Embryophyta</taxon>
        <taxon>Tracheophyta</taxon>
        <taxon>Spermatophyta</taxon>
        <taxon>Pinopsida</taxon>
        <taxon>Pinidae</taxon>
        <taxon>Conifers II</taxon>
        <taxon>Cupressales</taxon>
        <taxon>Taxaceae</taxon>
        <taxon>Taxus</taxon>
    </lineage>
</organism>
<gene>
    <name evidence="1" type="ORF">KI387_001715</name>
</gene>
<dbReference type="OMA" id="INCNDFL"/>
<evidence type="ECO:0000313" key="2">
    <source>
        <dbReference type="Proteomes" id="UP000824469"/>
    </source>
</evidence>
<reference evidence="1 2" key="1">
    <citation type="journal article" date="2021" name="Nat. Plants">
        <title>The Taxus genome provides insights into paclitaxel biosynthesis.</title>
        <authorList>
            <person name="Xiong X."/>
            <person name="Gou J."/>
            <person name="Liao Q."/>
            <person name="Li Y."/>
            <person name="Zhou Q."/>
            <person name="Bi G."/>
            <person name="Li C."/>
            <person name="Du R."/>
            <person name="Wang X."/>
            <person name="Sun T."/>
            <person name="Guo L."/>
            <person name="Liang H."/>
            <person name="Lu P."/>
            <person name="Wu Y."/>
            <person name="Zhang Z."/>
            <person name="Ro D.K."/>
            <person name="Shang Y."/>
            <person name="Huang S."/>
            <person name="Yan J."/>
        </authorList>
    </citation>
    <scope>NUCLEOTIDE SEQUENCE [LARGE SCALE GENOMIC DNA]</scope>
    <source>
        <strain evidence="1">Ta-2019</strain>
    </source>
</reference>
<keyword evidence="2" id="KW-1185">Reference proteome</keyword>
<evidence type="ECO:0000313" key="1">
    <source>
        <dbReference type="EMBL" id="KAH9329607.1"/>
    </source>
</evidence>
<protein>
    <submittedName>
        <fullName evidence="1">Uncharacterized protein</fullName>
    </submittedName>
</protein>
<dbReference type="PANTHER" id="PTHR33544:SF14">
    <property type="entry name" value="PROTEIN, PUTATIVE-RELATED"/>
    <property type="match status" value="1"/>
</dbReference>
<name>A0AA38GVE7_TAXCH</name>
<dbReference type="AlphaFoldDB" id="A0AA38GVE7"/>
<feature type="non-terminal residue" evidence="1">
    <location>
        <position position="1"/>
    </location>
</feature>
<dbReference type="Proteomes" id="UP000824469">
    <property type="component" value="Unassembled WGS sequence"/>
</dbReference>
<accession>A0AA38GVE7</accession>
<proteinExistence type="predicted"/>
<comment type="caution">
    <text evidence="1">The sequence shown here is derived from an EMBL/GenBank/DDBJ whole genome shotgun (WGS) entry which is preliminary data.</text>
</comment>
<sequence length="200" mass="21968">GSGWPLGLGTVNVRVEIMNAIRAMERSPFHLTTPSFSSFSSSDLDTESSASFFAERSTTLGNLMGISPRQHRHSHAHSEEMRWSRISGRKAKNSGKMRSWRFLIGCVNTDMDDEADAASVTGDTNINNKTSPSLRDLLEAHRRGRSGEENVYINVMYEASELDISPLLLGGNSIPRGLNTGGYFTGDMPSMEEVPLRGNT</sequence>